<evidence type="ECO:0000256" key="1">
    <source>
        <dbReference type="ARBA" id="ARBA00001965"/>
    </source>
</evidence>
<dbReference type="EMBL" id="SMBP01000005">
    <property type="protein sequence ID" value="TCU62295.1"/>
    <property type="molecule type" value="Genomic_DNA"/>
</dbReference>
<dbReference type="CDD" id="cd00350">
    <property type="entry name" value="rubredoxin_like"/>
    <property type="match status" value="1"/>
</dbReference>
<accession>A0A4V2VL35</accession>
<proteinExistence type="predicted"/>
<dbReference type="GO" id="GO:0005506">
    <property type="term" value="F:iron ion binding"/>
    <property type="evidence" value="ECO:0007669"/>
    <property type="project" value="InterPro"/>
</dbReference>
<dbReference type="SUPFAM" id="SSF57802">
    <property type="entry name" value="Rubredoxin-like"/>
    <property type="match status" value="1"/>
</dbReference>
<dbReference type="Pfam" id="PF21349">
    <property type="entry name" value="RUBY_RBDX"/>
    <property type="match status" value="1"/>
</dbReference>
<dbReference type="InterPro" id="IPR024934">
    <property type="entry name" value="Rubredoxin-like_dom"/>
</dbReference>
<dbReference type="AlphaFoldDB" id="A0A4V2VL35"/>
<dbReference type="Gene3D" id="2.20.28.10">
    <property type="match status" value="1"/>
</dbReference>
<evidence type="ECO:0000313" key="4">
    <source>
        <dbReference type="Proteomes" id="UP000295773"/>
    </source>
</evidence>
<comment type="cofactor">
    <cofactor evidence="1">
        <name>Fe(3+)</name>
        <dbReference type="ChEBI" id="CHEBI:29034"/>
    </cofactor>
</comment>
<comment type="caution">
    <text evidence="3">The sequence shown here is derived from an EMBL/GenBank/DDBJ whole genome shotgun (WGS) entry which is preliminary data.</text>
</comment>
<evidence type="ECO:0000259" key="2">
    <source>
        <dbReference type="PROSITE" id="PS50903"/>
    </source>
</evidence>
<gene>
    <name evidence="3" type="ORF">EDD61_105103</name>
</gene>
<evidence type="ECO:0000313" key="3">
    <source>
        <dbReference type="EMBL" id="TCU62295.1"/>
    </source>
</evidence>
<reference evidence="3 4" key="1">
    <citation type="submission" date="2019-03" db="EMBL/GenBank/DDBJ databases">
        <title>Genomic Encyclopedia of Type Strains, Phase IV (KMG-IV): sequencing the most valuable type-strain genomes for metagenomic binning, comparative biology and taxonomic classification.</title>
        <authorList>
            <person name="Goeker M."/>
        </authorList>
    </citation>
    <scope>NUCLEOTIDE SEQUENCE [LARGE SCALE GENOMIC DNA]</scope>
    <source>
        <strain evidence="3 4">DSM 29481</strain>
    </source>
</reference>
<protein>
    <recommendedName>
        <fullName evidence="2">Rubredoxin-like domain-containing protein</fullName>
    </recommendedName>
</protein>
<dbReference type="Proteomes" id="UP000295773">
    <property type="component" value="Unassembled WGS sequence"/>
</dbReference>
<organism evidence="3 4">
    <name type="scientific">Longicatena caecimuris</name>
    <dbReference type="NCBI Taxonomy" id="1796635"/>
    <lineage>
        <taxon>Bacteria</taxon>
        <taxon>Bacillati</taxon>
        <taxon>Bacillota</taxon>
        <taxon>Erysipelotrichia</taxon>
        <taxon>Erysipelotrichales</taxon>
        <taxon>Erysipelotrichaceae</taxon>
        <taxon>Longicatena</taxon>
    </lineage>
</organism>
<sequence length="64" mass="7412">MAVTAYICGICGYVYDGEDFLKEADDYRCPLCDHGKDAFNERSFDHEVNLASDEYHRVKKEETK</sequence>
<keyword evidence="4" id="KW-1185">Reference proteome</keyword>
<dbReference type="RefSeq" id="WP_132224263.1">
    <property type="nucleotide sequence ID" value="NZ_JANKBG010000006.1"/>
</dbReference>
<feature type="domain" description="Rubredoxin-like" evidence="2">
    <location>
        <begin position="3"/>
        <end position="42"/>
    </location>
</feature>
<name>A0A4V2VL35_9FIRM</name>
<dbReference type="PROSITE" id="PS50903">
    <property type="entry name" value="RUBREDOXIN_LIKE"/>
    <property type="match status" value="1"/>
</dbReference>
<dbReference type="InterPro" id="IPR048574">
    <property type="entry name" value="RUBY_RBDX"/>
</dbReference>